<feature type="region of interest" description="Disordered" evidence="1">
    <location>
        <begin position="50"/>
        <end position="72"/>
    </location>
</feature>
<gene>
    <name evidence="2" type="ORF">BamMEX5DRAFT_5350</name>
</gene>
<dbReference type="PATRIC" id="fig|396597.7.peg.2270"/>
<name>B1TC34_9BURK</name>
<evidence type="ECO:0000313" key="3">
    <source>
        <dbReference type="Proteomes" id="UP000004814"/>
    </source>
</evidence>
<feature type="region of interest" description="Disordered" evidence="1">
    <location>
        <begin position="130"/>
        <end position="152"/>
    </location>
</feature>
<evidence type="ECO:0000256" key="1">
    <source>
        <dbReference type="SAM" id="MobiDB-lite"/>
    </source>
</evidence>
<evidence type="ECO:0000313" key="2">
    <source>
        <dbReference type="EMBL" id="EDT38871.1"/>
    </source>
</evidence>
<feature type="compositionally biased region" description="Low complexity" evidence="1">
    <location>
        <begin position="224"/>
        <end position="238"/>
    </location>
</feature>
<protein>
    <submittedName>
        <fullName evidence="2">Uncharacterized protein</fullName>
    </submittedName>
</protein>
<dbReference type="AlphaFoldDB" id="B1TC34"/>
<proteinExistence type="predicted"/>
<dbReference type="EMBL" id="ABLK01000240">
    <property type="protein sequence ID" value="EDT38871.1"/>
    <property type="molecule type" value="Genomic_DNA"/>
</dbReference>
<comment type="caution">
    <text evidence="2">The sequence shown here is derived from an EMBL/GenBank/DDBJ whole genome shotgun (WGS) entry which is preliminary data.</text>
</comment>
<reference evidence="2 3" key="1">
    <citation type="submission" date="2008-03" db="EMBL/GenBank/DDBJ databases">
        <title>Sequencing of the draft genome and assembly of Burkholderia ambifaria MEX-5.</title>
        <authorList>
            <consortium name="US DOE Joint Genome Institute (JGI-PGF)"/>
            <person name="Copeland A."/>
            <person name="Lucas S."/>
            <person name="Lapidus A."/>
            <person name="Glavina del Rio T."/>
            <person name="Dalin E."/>
            <person name="Tice H."/>
            <person name="Bruce D."/>
            <person name="Goodwin L."/>
            <person name="Pitluck S."/>
            <person name="Larimer F."/>
            <person name="Land M.L."/>
            <person name="Hauser L."/>
            <person name="Tiedje J."/>
            <person name="Richardson P."/>
        </authorList>
    </citation>
    <scope>NUCLEOTIDE SEQUENCE [LARGE SCALE GENOMIC DNA]</scope>
    <source>
        <strain evidence="2 3">MEX-5</strain>
    </source>
</reference>
<dbReference type="Proteomes" id="UP000004814">
    <property type="component" value="Unassembled WGS sequence"/>
</dbReference>
<organism evidence="2 3">
    <name type="scientific">Burkholderia ambifaria MEX-5</name>
    <dbReference type="NCBI Taxonomy" id="396597"/>
    <lineage>
        <taxon>Bacteria</taxon>
        <taxon>Pseudomonadati</taxon>
        <taxon>Pseudomonadota</taxon>
        <taxon>Betaproteobacteria</taxon>
        <taxon>Burkholderiales</taxon>
        <taxon>Burkholderiaceae</taxon>
        <taxon>Burkholderia</taxon>
        <taxon>Burkholderia cepacia complex</taxon>
    </lineage>
</organism>
<feature type="region of interest" description="Disordered" evidence="1">
    <location>
        <begin position="221"/>
        <end position="255"/>
    </location>
</feature>
<sequence length="255" mass="26817">MTRGLRGSGARSASRDLSSMLTPIVRPVPGARHGVPLAALAQAAAYADPSGSATSHVASQAAPRSVARRGDAPLPPEVAVAEPIVLDGDASATPADPMGWLPLYCAERRPRERAARRIAALCGHLRGRVASARPTRDQPPRRASRAANAEWGGDPRTRYRVSMAANRAFGCAWCLSRARNDSGGTRRGDDGVVNRAARDDIAGSAVVRAASTTCSTRMTSLRMPTTRRGATPAPRTAGNGDKRRRRASCTMSCTA</sequence>
<accession>B1TC34</accession>